<dbReference type="AlphaFoldDB" id="A0A8S4N664"/>
<evidence type="ECO:0000256" key="12">
    <source>
        <dbReference type="SAM" id="Phobius"/>
    </source>
</evidence>
<evidence type="ECO:0000256" key="9">
    <source>
        <dbReference type="ARBA" id="ARBA00023136"/>
    </source>
</evidence>
<feature type="transmembrane region" description="Helical" evidence="12">
    <location>
        <begin position="47"/>
        <end position="69"/>
    </location>
</feature>
<keyword evidence="14" id="KW-1185">Reference proteome</keyword>
<comment type="similarity">
    <text evidence="2 11">Belongs to the sodium:solute symporter (SSF) (TC 2.A.21) family.</text>
</comment>
<keyword evidence="8" id="KW-0406">Ion transport</keyword>
<protein>
    <recommendedName>
        <fullName evidence="15">Sodium-coupled monocarboxylate transporter 1</fullName>
    </recommendedName>
</protein>
<organism evidence="13 14">
    <name type="scientific">Owenia fusiformis</name>
    <name type="common">Polychaete worm</name>
    <dbReference type="NCBI Taxonomy" id="6347"/>
    <lineage>
        <taxon>Eukaryota</taxon>
        <taxon>Metazoa</taxon>
        <taxon>Spiralia</taxon>
        <taxon>Lophotrochozoa</taxon>
        <taxon>Annelida</taxon>
        <taxon>Polychaeta</taxon>
        <taxon>Sedentaria</taxon>
        <taxon>Canalipalpata</taxon>
        <taxon>Sabellida</taxon>
        <taxon>Oweniida</taxon>
        <taxon>Oweniidae</taxon>
        <taxon>Owenia</taxon>
    </lineage>
</organism>
<comment type="caution">
    <text evidence="13">The sequence shown here is derived from an EMBL/GenBank/DDBJ whole genome shotgun (WGS) entry which is preliminary data.</text>
</comment>
<feature type="transmembrane region" description="Helical" evidence="12">
    <location>
        <begin position="403"/>
        <end position="423"/>
    </location>
</feature>
<dbReference type="GO" id="GO:0015293">
    <property type="term" value="F:symporter activity"/>
    <property type="evidence" value="ECO:0007669"/>
    <property type="project" value="TreeGrafter"/>
</dbReference>
<gene>
    <name evidence="13" type="ORF">OFUS_LOCUS3994</name>
</gene>
<keyword evidence="10" id="KW-0739">Sodium transport</keyword>
<name>A0A8S4N664_OWEFU</name>
<dbReference type="GO" id="GO:0005886">
    <property type="term" value="C:plasma membrane"/>
    <property type="evidence" value="ECO:0007669"/>
    <property type="project" value="UniProtKB-SubCell"/>
</dbReference>
<evidence type="ECO:0000256" key="10">
    <source>
        <dbReference type="ARBA" id="ARBA00023201"/>
    </source>
</evidence>
<keyword evidence="9 12" id="KW-0472">Membrane</keyword>
<evidence type="ECO:0000256" key="8">
    <source>
        <dbReference type="ARBA" id="ARBA00023065"/>
    </source>
</evidence>
<dbReference type="GO" id="GO:0006814">
    <property type="term" value="P:sodium ion transport"/>
    <property type="evidence" value="ECO:0007669"/>
    <property type="project" value="UniProtKB-KW"/>
</dbReference>
<feature type="transmembrane region" description="Helical" evidence="12">
    <location>
        <begin position="81"/>
        <end position="103"/>
    </location>
</feature>
<evidence type="ECO:0000256" key="3">
    <source>
        <dbReference type="ARBA" id="ARBA00022448"/>
    </source>
</evidence>
<dbReference type="OrthoDB" id="6358884at2759"/>
<evidence type="ECO:0000313" key="13">
    <source>
        <dbReference type="EMBL" id="CAH1776864.1"/>
    </source>
</evidence>
<feature type="transmembrane region" description="Helical" evidence="12">
    <location>
        <begin position="371"/>
        <end position="391"/>
    </location>
</feature>
<comment type="subcellular location">
    <subcellularLocation>
        <location evidence="1">Cell membrane</location>
        <topology evidence="1">Multi-pass membrane protein</topology>
    </subcellularLocation>
</comment>
<dbReference type="InterPro" id="IPR051163">
    <property type="entry name" value="Sodium:Solute_Symporter_SSF"/>
</dbReference>
<evidence type="ECO:0000256" key="5">
    <source>
        <dbReference type="ARBA" id="ARBA00022692"/>
    </source>
</evidence>
<feature type="transmembrane region" description="Helical" evidence="12">
    <location>
        <begin position="271"/>
        <end position="288"/>
    </location>
</feature>
<dbReference type="PANTHER" id="PTHR42985:SF40">
    <property type="entry name" value="LD47995P-RELATED"/>
    <property type="match status" value="1"/>
</dbReference>
<keyword evidence="3" id="KW-0813">Transport</keyword>
<feature type="transmembrane region" description="Helical" evidence="12">
    <location>
        <begin position="510"/>
        <end position="531"/>
    </location>
</feature>
<dbReference type="Gene3D" id="1.20.1730.10">
    <property type="entry name" value="Sodium/glucose cotransporter"/>
    <property type="match status" value="1"/>
</dbReference>
<evidence type="ECO:0000256" key="4">
    <source>
        <dbReference type="ARBA" id="ARBA00022475"/>
    </source>
</evidence>
<evidence type="ECO:0008006" key="15">
    <source>
        <dbReference type="Google" id="ProtNLM"/>
    </source>
</evidence>
<accession>A0A8S4N664</accession>
<dbReference type="Pfam" id="PF00474">
    <property type="entry name" value="SSF"/>
    <property type="match status" value="1"/>
</dbReference>
<proteinExistence type="inferred from homology"/>
<dbReference type="InterPro" id="IPR038377">
    <property type="entry name" value="Na/Glc_symporter_sf"/>
</dbReference>
<feature type="transmembrane region" description="Helical" evidence="12">
    <location>
        <begin position="430"/>
        <end position="451"/>
    </location>
</feature>
<dbReference type="PROSITE" id="PS50283">
    <property type="entry name" value="NA_SOLUT_SYMP_3"/>
    <property type="match status" value="1"/>
</dbReference>
<dbReference type="NCBIfam" id="TIGR00813">
    <property type="entry name" value="sss"/>
    <property type="match status" value="1"/>
</dbReference>
<keyword evidence="7" id="KW-0915">Sodium</keyword>
<dbReference type="PANTHER" id="PTHR42985">
    <property type="entry name" value="SODIUM-COUPLED MONOCARBOXYLATE TRANSPORTER"/>
    <property type="match status" value="1"/>
</dbReference>
<dbReference type="EMBL" id="CAIIXF020000002">
    <property type="protein sequence ID" value="CAH1776864.1"/>
    <property type="molecule type" value="Genomic_DNA"/>
</dbReference>
<keyword evidence="6 12" id="KW-1133">Transmembrane helix</keyword>
<evidence type="ECO:0000313" key="14">
    <source>
        <dbReference type="Proteomes" id="UP000749559"/>
    </source>
</evidence>
<evidence type="ECO:0000256" key="6">
    <source>
        <dbReference type="ARBA" id="ARBA00022989"/>
    </source>
</evidence>
<evidence type="ECO:0000256" key="1">
    <source>
        <dbReference type="ARBA" id="ARBA00004651"/>
    </source>
</evidence>
<feature type="transmembrane region" description="Helical" evidence="12">
    <location>
        <begin position="155"/>
        <end position="174"/>
    </location>
</feature>
<evidence type="ECO:0000256" key="2">
    <source>
        <dbReference type="ARBA" id="ARBA00006434"/>
    </source>
</evidence>
<sequence>MSSVADYVVFGVILALSMAIGIISAWKARRNKKDGQTEEFLLGGRKLHFIPVAFSIIATSLSAVAVLGIPTEVYVNGSMYWLRNLCAPIIGPIAAHVFVPLYHKLRLTSVYEYIELRYNKVVRILGATIFTLGGILNLGVQLYAPSTFLSYVMDMPIWVAVLVMGGICTIYTAIGGIRAVVWTDVLQTLIIIAGSLAIVIRGMMEVGGFEKVMQINNEGGRIQPWNWDPNPFVRHTVWSLGLGSVFSFGSNYFRGQETIQRYGSISSKRNAQILSLYTFVGFVMYAVYHKCDPVKSGRVRNHNQLMPLFVTDMLSSAPGAVGLLVACVASAALSTMSSIQNAMAAVWLEDFIRPIYRKIYNMEISDFKGKLVAQIIAIVFGILVIGVALSAEYLGSTLVTLQVRIGGIAGGPITGLFLLSVFFPWTTTPGALIGTLVSMGITTWIGIGAFLHPGPSTALPSSVAGCPLVNTTTVVMVSDLTTEFSGFVSTTQQSGHSGSSSIITLYRLSYMWQGGFGALMTIIFGMVASSIQLCVTGFPRLDDVNQDLVFNCCDKVCCCCSEST</sequence>
<keyword evidence="5 12" id="KW-0812">Transmembrane</keyword>
<evidence type="ECO:0000256" key="11">
    <source>
        <dbReference type="RuleBase" id="RU362091"/>
    </source>
</evidence>
<dbReference type="CDD" id="cd11492">
    <property type="entry name" value="SLC5sbd_NIS-SMVT"/>
    <property type="match status" value="1"/>
</dbReference>
<feature type="transmembrane region" description="Helical" evidence="12">
    <location>
        <begin position="124"/>
        <end position="143"/>
    </location>
</feature>
<evidence type="ECO:0000256" key="7">
    <source>
        <dbReference type="ARBA" id="ARBA00023053"/>
    </source>
</evidence>
<dbReference type="Proteomes" id="UP000749559">
    <property type="component" value="Unassembled WGS sequence"/>
</dbReference>
<feature type="transmembrane region" description="Helical" evidence="12">
    <location>
        <begin position="308"/>
        <end position="333"/>
    </location>
</feature>
<reference evidence="13" key="1">
    <citation type="submission" date="2022-03" db="EMBL/GenBank/DDBJ databases">
        <authorList>
            <person name="Martin C."/>
        </authorList>
    </citation>
    <scope>NUCLEOTIDE SEQUENCE</scope>
</reference>
<feature type="transmembrane region" description="Helical" evidence="12">
    <location>
        <begin position="6"/>
        <end position="26"/>
    </location>
</feature>
<keyword evidence="4" id="KW-1003">Cell membrane</keyword>
<dbReference type="InterPro" id="IPR001734">
    <property type="entry name" value="Na/solute_symporter"/>
</dbReference>
<feature type="transmembrane region" description="Helical" evidence="12">
    <location>
        <begin position="186"/>
        <end position="204"/>
    </location>
</feature>
<feature type="transmembrane region" description="Helical" evidence="12">
    <location>
        <begin position="232"/>
        <end position="250"/>
    </location>
</feature>